<reference evidence="2 3" key="1">
    <citation type="submission" date="2016-10" db="EMBL/GenBank/DDBJ databases">
        <authorList>
            <person name="Varghese N."/>
            <person name="Submissions S."/>
        </authorList>
    </citation>
    <scope>NUCLEOTIDE SEQUENCE [LARGE SCALE GENOMIC DNA]</scope>
    <source>
        <strain evidence="2 3">CGMCC 1.12102</strain>
    </source>
</reference>
<evidence type="ECO:0000259" key="1">
    <source>
        <dbReference type="Pfam" id="PF14206"/>
    </source>
</evidence>
<dbReference type="EMBL" id="FMUI01000003">
    <property type="protein sequence ID" value="SCX43330.1"/>
    <property type="molecule type" value="Genomic_DNA"/>
</dbReference>
<feature type="domain" description="Cysteine-rich CPCC" evidence="1">
    <location>
        <begin position="7"/>
        <end position="56"/>
    </location>
</feature>
<proteinExistence type="predicted"/>
<accession>A0A1G4XQU6</accession>
<organism evidence="2 3">
    <name type="scientific">Kosakonia sacchari</name>
    <dbReference type="NCBI Taxonomy" id="1158459"/>
    <lineage>
        <taxon>Bacteria</taxon>
        <taxon>Pseudomonadati</taxon>
        <taxon>Pseudomonadota</taxon>
        <taxon>Gammaproteobacteria</taxon>
        <taxon>Enterobacterales</taxon>
        <taxon>Enterobacteriaceae</taxon>
        <taxon>Kosakonia</taxon>
    </lineage>
</organism>
<dbReference type="Proteomes" id="UP000183569">
    <property type="component" value="Unassembled WGS sequence"/>
</dbReference>
<evidence type="ECO:0000313" key="3">
    <source>
        <dbReference type="Proteomes" id="UP000183569"/>
    </source>
</evidence>
<comment type="caution">
    <text evidence="2">The sequence shown here is derived from an EMBL/GenBank/DDBJ whole genome shotgun (WGS) entry which is preliminary data.</text>
</comment>
<dbReference type="AlphaFoldDB" id="A0A1G4XQU6"/>
<name>A0A1G4XQU6_9ENTR</name>
<evidence type="ECO:0000313" key="2">
    <source>
        <dbReference type="EMBL" id="SCX43330.1"/>
    </source>
</evidence>
<dbReference type="InterPro" id="IPR025983">
    <property type="entry name" value="Cys_rich_CPCC"/>
</dbReference>
<gene>
    <name evidence="2" type="ORF">SAMN02927897_01209</name>
</gene>
<protein>
    <submittedName>
        <fullName evidence="2">Cysteine-rich CPCC</fullName>
    </submittedName>
</protein>
<sequence>MSGRAERCPCYGRETIAKKGQWEICPVCRREDDPVQKSVPDFAGGANARTLNEEKKRTVAKLPNKGVMGRSIIEQERYLNGIYTQLMLPELLVNRL</sequence>
<dbReference type="Pfam" id="PF14206">
    <property type="entry name" value="Cys_rich_CPCC"/>
    <property type="match status" value="1"/>
</dbReference>